<dbReference type="InterPro" id="IPR047198">
    <property type="entry name" value="DDP-like_NUDIX"/>
</dbReference>
<sequence length="199" mass="22743">MCDLVARTGRHLQRYENGHRLVAECIPFRYRDINDEASDDEQKKLVEVLMISSQSGPGLLFPKGGWENDETVEEAAAREAIEEAGVRGDLVSSYLLSYVLISHFTDWATCSVHKQLLGFYDFKSKQPEAMCRAAIFALHVKEELASWPEQNTRQRSWLTVPEAAEQSRYPWMQEALVTGFSAWLENWRNGGGCVDRIER</sequence>
<dbReference type="PROSITE" id="PS00893">
    <property type="entry name" value="NUDIX_BOX"/>
    <property type="match status" value="1"/>
</dbReference>
<comment type="caution">
    <text evidence="7">The sequence shown here is derived from an EMBL/GenBank/DDBJ whole genome shotgun (WGS) entry which is preliminary data.</text>
</comment>
<dbReference type="SUPFAM" id="SSF55811">
    <property type="entry name" value="Nudix"/>
    <property type="match status" value="1"/>
</dbReference>
<proteinExistence type="inferred from homology"/>
<dbReference type="PANTHER" id="PTHR12629">
    <property type="entry name" value="DIPHOSPHOINOSITOL POLYPHOSPHATE PHOSPHOHYDROLASE"/>
    <property type="match status" value="1"/>
</dbReference>
<dbReference type="GO" id="GO:0005737">
    <property type="term" value="C:cytoplasm"/>
    <property type="evidence" value="ECO:0007669"/>
    <property type="project" value="TreeGrafter"/>
</dbReference>
<dbReference type="InterPro" id="IPR000086">
    <property type="entry name" value="NUDIX_hydrolase_dom"/>
</dbReference>
<dbReference type="Pfam" id="PF00293">
    <property type="entry name" value="NUDIX"/>
    <property type="match status" value="1"/>
</dbReference>
<dbReference type="OrthoDB" id="2011998at2759"/>
<reference evidence="7" key="1">
    <citation type="submission" date="2020-10" db="EMBL/GenBank/DDBJ databases">
        <authorList>
            <person name="Han B."/>
            <person name="Lu T."/>
            <person name="Zhao Q."/>
            <person name="Huang X."/>
            <person name="Zhao Y."/>
        </authorList>
    </citation>
    <scope>NUCLEOTIDE SEQUENCE</scope>
</reference>
<dbReference type="InterPro" id="IPR015797">
    <property type="entry name" value="NUDIX_hydrolase-like_dom_sf"/>
</dbReference>
<evidence type="ECO:0000313" key="8">
    <source>
        <dbReference type="Proteomes" id="UP000604825"/>
    </source>
</evidence>
<dbReference type="Gene3D" id="3.90.79.10">
    <property type="entry name" value="Nucleoside Triphosphate Pyrophosphohydrolase"/>
    <property type="match status" value="1"/>
</dbReference>
<keyword evidence="4" id="KW-0378">Hydrolase</keyword>
<comment type="cofactor">
    <cofactor evidence="1">
        <name>Mg(2+)</name>
        <dbReference type="ChEBI" id="CHEBI:18420"/>
    </cofactor>
</comment>
<dbReference type="CDD" id="cd04666">
    <property type="entry name" value="NUDIX_DIPP2_like_Nudt4"/>
    <property type="match status" value="1"/>
</dbReference>
<feature type="domain" description="Nudix hydrolase" evidence="6">
    <location>
        <begin position="18"/>
        <end position="180"/>
    </location>
</feature>
<dbReference type="Proteomes" id="UP000604825">
    <property type="component" value="Unassembled WGS sequence"/>
</dbReference>
<evidence type="ECO:0000256" key="2">
    <source>
        <dbReference type="ARBA" id="ARBA00005582"/>
    </source>
</evidence>
<evidence type="ECO:0000259" key="6">
    <source>
        <dbReference type="PROSITE" id="PS51462"/>
    </source>
</evidence>
<gene>
    <name evidence="7" type="ORF">NCGR_LOCUS14076</name>
</gene>
<dbReference type="PANTHER" id="PTHR12629:SF40">
    <property type="entry name" value="OS07G0212300 PROTEIN"/>
    <property type="match status" value="1"/>
</dbReference>
<protein>
    <recommendedName>
        <fullName evidence="6">Nudix hydrolase domain-containing protein</fullName>
    </recommendedName>
</protein>
<dbReference type="GO" id="GO:0005634">
    <property type="term" value="C:nucleus"/>
    <property type="evidence" value="ECO:0007669"/>
    <property type="project" value="TreeGrafter"/>
</dbReference>
<name>A0A811NAW8_9POAL</name>
<comment type="similarity">
    <text evidence="2">Belongs to the Nudix hydrolase family.</text>
</comment>
<evidence type="ECO:0000256" key="4">
    <source>
        <dbReference type="ARBA" id="ARBA00022801"/>
    </source>
</evidence>
<organism evidence="7 8">
    <name type="scientific">Miscanthus lutarioriparius</name>
    <dbReference type="NCBI Taxonomy" id="422564"/>
    <lineage>
        <taxon>Eukaryota</taxon>
        <taxon>Viridiplantae</taxon>
        <taxon>Streptophyta</taxon>
        <taxon>Embryophyta</taxon>
        <taxon>Tracheophyta</taxon>
        <taxon>Spermatophyta</taxon>
        <taxon>Magnoliopsida</taxon>
        <taxon>Liliopsida</taxon>
        <taxon>Poales</taxon>
        <taxon>Poaceae</taxon>
        <taxon>PACMAD clade</taxon>
        <taxon>Panicoideae</taxon>
        <taxon>Andropogonodae</taxon>
        <taxon>Andropogoneae</taxon>
        <taxon>Saccharinae</taxon>
        <taxon>Miscanthus</taxon>
    </lineage>
</organism>
<dbReference type="PROSITE" id="PS51462">
    <property type="entry name" value="NUDIX"/>
    <property type="match status" value="1"/>
</dbReference>
<keyword evidence="3" id="KW-0479">Metal-binding</keyword>
<evidence type="ECO:0000313" key="7">
    <source>
        <dbReference type="EMBL" id="CAD6220622.1"/>
    </source>
</evidence>
<evidence type="ECO:0000256" key="1">
    <source>
        <dbReference type="ARBA" id="ARBA00001946"/>
    </source>
</evidence>
<keyword evidence="5" id="KW-0460">Magnesium</keyword>
<accession>A0A811NAW8</accession>
<keyword evidence="8" id="KW-1185">Reference proteome</keyword>
<evidence type="ECO:0000256" key="5">
    <source>
        <dbReference type="ARBA" id="ARBA00022842"/>
    </source>
</evidence>
<dbReference type="GO" id="GO:0046872">
    <property type="term" value="F:metal ion binding"/>
    <property type="evidence" value="ECO:0007669"/>
    <property type="project" value="UniProtKB-KW"/>
</dbReference>
<evidence type="ECO:0000256" key="3">
    <source>
        <dbReference type="ARBA" id="ARBA00022723"/>
    </source>
</evidence>
<dbReference type="InterPro" id="IPR020084">
    <property type="entry name" value="NUDIX_hydrolase_CS"/>
</dbReference>
<dbReference type="EMBL" id="CAJGYO010000003">
    <property type="protein sequence ID" value="CAD6220622.1"/>
    <property type="molecule type" value="Genomic_DNA"/>
</dbReference>
<dbReference type="GO" id="GO:0016462">
    <property type="term" value="F:pyrophosphatase activity"/>
    <property type="evidence" value="ECO:0007669"/>
    <property type="project" value="InterPro"/>
</dbReference>
<dbReference type="AlphaFoldDB" id="A0A811NAW8"/>